<comment type="caution">
    <text evidence="2">The sequence shown here is derived from an EMBL/GenBank/DDBJ whole genome shotgun (WGS) entry which is preliminary data.</text>
</comment>
<evidence type="ECO:0008006" key="4">
    <source>
        <dbReference type="Google" id="ProtNLM"/>
    </source>
</evidence>
<accession>A0A8J5JD15</accession>
<evidence type="ECO:0000313" key="2">
    <source>
        <dbReference type="EMBL" id="KAG7154488.1"/>
    </source>
</evidence>
<organism evidence="2 3">
    <name type="scientific">Homarus americanus</name>
    <name type="common">American lobster</name>
    <dbReference type="NCBI Taxonomy" id="6706"/>
    <lineage>
        <taxon>Eukaryota</taxon>
        <taxon>Metazoa</taxon>
        <taxon>Ecdysozoa</taxon>
        <taxon>Arthropoda</taxon>
        <taxon>Crustacea</taxon>
        <taxon>Multicrustacea</taxon>
        <taxon>Malacostraca</taxon>
        <taxon>Eumalacostraca</taxon>
        <taxon>Eucarida</taxon>
        <taxon>Decapoda</taxon>
        <taxon>Pleocyemata</taxon>
        <taxon>Astacidea</taxon>
        <taxon>Nephropoidea</taxon>
        <taxon>Nephropidae</taxon>
        <taxon>Homarus</taxon>
    </lineage>
</organism>
<dbReference type="AlphaFoldDB" id="A0A8J5JD15"/>
<sequence>MNMVPLVNVVVSLVATLAAPNTHDHSPTFLDELDQLVIPVSALMGTPPVDDPPPATSLLLRPASSYDKRSGRRFSTTSREEVYQVCSPSRHEVIRLLVALHEARQGHNTEDCSTL</sequence>
<proteinExistence type="predicted"/>
<protein>
    <recommendedName>
        <fullName evidence="4">Secreted protein</fullName>
    </recommendedName>
</protein>
<evidence type="ECO:0000256" key="1">
    <source>
        <dbReference type="SAM" id="SignalP"/>
    </source>
</evidence>
<feature type="signal peptide" evidence="1">
    <location>
        <begin position="1"/>
        <end position="18"/>
    </location>
</feature>
<evidence type="ECO:0000313" key="3">
    <source>
        <dbReference type="Proteomes" id="UP000747542"/>
    </source>
</evidence>
<dbReference type="Proteomes" id="UP000747542">
    <property type="component" value="Unassembled WGS sequence"/>
</dbReference>
<name>A0A8J5JD15_HOMAM</name>
<keyword evidence="3" id="KW-1185">Reference proteome</keyword>
<dbReference type="EMBL" id="JAHLQT010044460">
    <property type="protein sequence ID" value="KAG7154488.1"/>
    <property type="molecule type" value="Genomic_DNA"/>
</dbReference>
<gene>
    <name evidence="2" type="ORF">Hamer_G018239</name>
</gene>
<reference evidence="2" key="1">
    <citation type="journal article" date="2021" name="Sci. Adv.">
        <title>The American lobster genome reveals insights on longevity, neural, and immune adaptations.</title>
        <authorList>
            <person name="Polinski J.M."/>
            <person name="Zimin A.V."/>
            <person name="Clark K.F."/>
            <person name="Kohn A.B."/>
            <person name="Sadowski N."/>
            <person name="Timp W."/>
            <person name="Ptitsyn A."/>
            <person name="Khanna P."/>
            <person name="Romanova D.Y."/>
            <person name="Williams P."/>
            <person name="Greenwood S.J."/>
            <person name="Moroz L.L."/>
            <person name="Walt D.R."/>
            <person name="Bodnar A.G."/>
        </authorList>
    </citation>
    <scope>NUCLEOTIDE SEQUENCE</scope>
    <source>
        <strain evidence="2">GMGI-L3</strain>
    </source>
</reference>
<keyword evidence="1" id="KW-0732">Signal</keyword>
<feature type="chain" id="PRO_5035219189" description="Secreted protein" evidence="1">
    <location>
        <begin position="19"/>
        <end position="115"/>
    </location>
</feature>